<dbReference type="Pfam" id="PF02894">
    <property type="entry name" value="GFO_IDH_MocA_C"/>
    <property type="match status" value="1"/>
</dbReference>
<dbReference type="GO" id="GO:0000166">
    <property type="term" value="F:nucleotide binding"/>
    <property type="evidence" value="ECO:0007669"/>
    <property type="project" value="InterPro"/>
</dbReference>
<dbReference type="SUPFAM" id="SSF51735">
    <property type="entry name" value="NAD(P)-binding Rossmann-fold domains"/>
    <property type="match status" value="1"/>
</dbReference>
<feature type="domain" description="Gfo/Idh/MocA-like oxidoreductase N-terminal" evidence="1">
    <location>
        <begin position="39"/>
        <end position="162"/>
    </location>
</feature>
<evidence type="ECO:0000313" key="4">
    <source>
        <dbReference type="Proteomes" id="UP001302429"/>
    </source>
</evidence>
<dbReference type="RefSeq" id="WP_317080739.1">
    <property type="nucleotide sequence ID" value="NZ_CP136594.1"/>
</dbReference>
<sequence>MAGDNEDGLRLRQFTASRKWDFVSEEDRYLSRREEPRYNFALIGCGTMGLEHLRVTALEGQARVIGVYDPHKPSVAAAQRLHDSLGSDQPLTLYDSPEAAANDPAVDLVIIATPNHSHWQVVEPLLASGKPMLVEKPMATTLEDAFAMLQAAEAHPALFQLGLQYRYKALYAEALDRLADTATIGTLKTLRIAEYRPPFLDKVGQWNKFNSGSGGTLVEKCCHYFDLMHRITGAPPERVLASGSQAVNFRDLARDGEQADMLDNADVLIDYAGGLRGSFTLNMLTPDFREELVVTGDKGQLRGQEHADPNGDDQFRNTLDIVQGDAGRRVHIEPSYPRWIEQSGHGGASWHLHHRLINALDGKPTDLATAREGFWAFLVGAAAQNSIANGAPVEIADMLEKAGIDAADVAFGQQTP</sequence>
<accession>A0AA97F8K4</accession>
<dbReference type="AlphaFoldDB" id="A0AA97F8K4"/>
<evidence type="ECO:0000313" key="3">
    <source>
        <dbReference type="EMBL" id="WOE74485.1"/>
    </source>
</evidence>
<dbReference type="InterPro" id="IPR050424">
    <property type="entry name" value="Gfo-Idh-MocA_inositol_DH"/>
</dbReference>
<dbReference type="Gene3D" id="3.30.360.10">
    <property type="entry name" value="Dihydrodipicolinate Reductase, domain 2"/>
    <property type="match status" value="1"/>
</dbReference>
<dbReference type="Proteomes" id="UP001302429">
    <property type="component" value="Chromosome"/>
</dbReference>
<dbReference type="PANTHER" id="PTHR43593">
    <property type="match status" value="1"/>
</dbReference>
<dbReference type="InterPro" id="IPR004104">
    <property type="entry name" value="Gfo/Idh/MocA-like_OxRdtase_C"/>
</dbReference>
<dbReference type="InterPro" id="IPR000683">
    <property type="entry name" value="Gfo/Idh/MocA-like_OxRdtase_N"/>
</dbReference>
<dbReference type="PANTHER" id="PTHR43593:SF1">
    <property type="entry name" value="INOSITOL 2-DEHYDROGENASE"/>
    <property type="match status" value="1"/>
</dbReference>
<organism evidence="3 4">
    <name type="scientific">Alterisphingorhabdus coralli</name>
    <dbReference type="NCBI Taxonomy" id="3071408"/>
    <lineage>
        <taxon>Bacteria</taxon>
        <taxon>Pseudomonadati</taxon>
        <taxon>Pseudomonadota</taxon>
        <taxon>Alphaproteobacteria</taxon>
        <taxon>Sphingomonadales</taxon>
        <taxon>Sphingomonadaceae</taxon>
        <taxon>Alterisphingorhabdus (ex Yan et al. 2024)</taxon>
    </lineage>
</organism>
<protein>
    <submittedName>
        <fullName evidence="3">Gfo/Idh/MocA family oxidoreductase</fullName>
    </submittedName>
</protein>
<name>A0AA97F8K4_9SPHN</name>
<dbReference type="Gene3D" id="3.40.50.720">
    <property type="entry name" value="NAD(P)-binding Rossmann-like Domain"/>
    <property type="match status" value="1"/>
</dbReference>
<keyword evidence="4" id="KW-1185">Reference proteome</keyword>
<dbReference type="InterPro" id="IPR036291">
    <property type="entry name" value="NAD(P)-bd_dom_sf"/>
</dbReference>
<gene>
    <name evidence="3" type="ORF">RB602_11585</name>
</gene>
<feature type="domain" description="Gfo/Idh/MocA-like oxidoreductase C-terminal" evidence="2">
    <location>
        <begin position="183"/>
        <end position="395"/>
    </location>
</feature>
<dbReference type="Pfam" id="PF01408">
    <property type="entry name" value="GFO_IDH_MocA"/>
    <property type="match status" value="1"/>
</dbReference>
<evidence type="ECO:0000259" key="2">
    <source>
        <dbReference type="Pfam" id="PF02894"/>
    </source>
</evidence>
<dbReference type="KEGG" id="acoa:RB602_11585"/>
<reference evidence="3 4" key="1">
    <citation type="submission" date="2023-10" db="EMBL/GenBank/DDBJ databases">
        <title>Complete genome sequence of a Sphingomonadaceae bacterium.</title>
        <authorList>
            <person name="Yan C."/>
        </authorList>
    </citation>
    <scope>NUCLEOTIDE SEQUENCE [LARGE SCALE GENOMIC DNA]</scope>
    <source>
        <strain evidence="3 4">SCSIO 66989</strain>
    </source>
</reference>
<dbReference type="EMBL" id="CP136594">
    <property type="protein sequence ID" value="WOE74485.1"/>
    <property type="molecule type" value="Genomic_DNA"/>
</dbReference>
<dbReference type="SUPFAM" id="SSF55347">
    <property type="entry name" value="Glyceraldehyde-3-phosphate dehydrogenase-like, C-terminal domain"/>
    <property type="match status" value="1"/>
</dbReference>
<proteinExistence type="predicted"/>
<evidence type="ECO:0000259" key="1">
    <source>
        <dbReference type="Pfam" id="PF01408"/>
    </source>
</evidence>